<sequence>MNRRDFLKSIGAGGLALTLPETAQAGQRGEELATLLDISKCIGCGACVEACRESNAHKFPEPTKPFPRMYPERVKAEDWSERRDVDDRLTPYNWLFIQTATVERGGESVELNIPRRCLHCVNPPCANLCPWGAAAKESNGIVRINADICLGGAKCRTVCPWSIPQRQTGVGLYLDLLPSLAGNGVMYKCDRCHDRIAQGELPACIEACPQDVQQIGPRSVMLERAHALAEEMGGFVYGERENGGTNTFYVFPVPFEELNAALDKGPGRPHLAEVEDVMGNDEHLARAVLAAPVVGVAAGVLTFVSAMRKGGRR</sequence>
<evidence type="ECO:0000256" key="1">
    <source>
        <dbReference type="ARBA" id="ARBA00004196"/>
    </source>
</evidence>
<feature type="domain" description="4Fe-4S ferredoxin-type" evidence="8">
    <location>
        <begin position="140"/>
        <end position="169"/>
    </location>
</feature>
<proteinExistence type="predicted"/>
<dbReference type="EMBL" id="JAATJA010000001">
    <property type="protein sequence ID" value="NJB67434.1"/>
    <property type="molecule type" value="Genomic_DNA"/>
</dbReference>
<evidence type="ECO:0000256" key="3">
    <source>
        <dbReference type="ARBA" id="ARBA00022723"/>
    </source>
</evidence>
<dbReference type="Gene3D" id="3.30.70.20">
    <property type="match status" value="2"/>
</dbReference>
<dbReference type="SUPFAM" id="SSF54862">
    <property type="entry name" value="4Fe-4S ferredoxins"/>
    <property type="match status" value="1"/>
</dbReference>
<dbReference type="Pfam" id="PF13247">
    <property type="entry name" value="Fer4_11"/>
    <property type="match status" value="1"/>
</dbReference>
<gene>
    <name evidence="9" type="ORF">GGQ74_001074</name>
</gene>
<keyword evidence="5" id="KW-0408">Iron</keyword>
<keyword evidence="4" id="KW-0677">Repeat</keyword>
<dbReference type="PANTHER" id="PTHR43545">
    <property type="entry name" value="FORMATE DEHYDROGENASE, NITRATE-INDUCIBLE, IRON-SULFUR SUBUNIT"/>
    <property type="match status" value="1"/>
</dbReference>
<comment type="caution">
    <text evidence="9">The sequence shown here is derived from an EMBL/GenBank/DDBJ whole genome shotgun (WGS) entry which is preliminary data.</text>
</comment>
<evidence type="ECO:0000313" key="9">
    <source>
        <dbReference type="EMBL" id="NJB67434.1"/>
    </source>
</evidence>
<keyword evidence="2" id="KW-0004">4Fe-4S</keyword>
<dbReference type="PROSITE" id="PS51318">
    <property type="entry name" value="TAT"/>
    <property type="match status" value="1"/>
</dbReference>
<keyword evidence="7" id="KW-0472">Membrane</keyword>
<evidence type="ECO:0000256" key="2">
    <source>
        <dbReference type="ARBA" id="ARBA00022485"/>
    </source>
</evidence>
<evidence type="ECO:0000256" key="6">
    <source>
        <dbReference type="ARBA" id="ARBA00023014"/>
    </source>
</evidence>
<keyword evidence="7" id="KW-0812">Transmembrane</keyword>
<dbReference type="GO" id="GO:0051539">
    <property type="term" value="F:4 iron, 4 sulfur cluster binding"/>
    <property type="evidence" value="ECO:0007669"/>
    <property type="project" value="UniProtKB-KW"/>
</dbReference>
<accession>A0A846QQE9</accession>
<dbReference type="InterPro" id="IPR017896">
    <property type="entry name" value="4Fe4S_Fe-S-bd"/>
</dbReference>
<dbReference type="InterPro" id="IPR006311">
    <property type="entry name" value="TAT_signal"/>
</dbReference>
<name>A0A846QQE9_9BACT</name>
<keyword evidence="6" id="KW-0411">Iron-sulfur</keyword>
<dbReference type="RefSeq" id="WP_342448579.1">
    <property type="nucleotide sequence ID" value="NZ_JAATJA010000001.1"/>
</dbReference>
<dbReference type="InterPro" id="IPR051555">
    <property type="entry name" value="FDH_Electron_Transfer_Unit"/>
</dbReference>
<evidence type="ECO:0000256" key="4">
    <source>
        <dbReference type="ARBA" id="ARBA00022737"/>
    </source>
</evidence>
<feature type="domain" description="4Fe-4S ferredoxin-type" evidence="8">
    <location>
        <begin position="107"/>
        <end position="139"/>
    </location>
</feature>
<evidence type="ECO:0000256" key="5">
    <source>
        <dbReference type="ARBA" id="ARBA00023004"/>
    </source>
</evidence>
<evidence type="ECO:0000256" key="7">
    <source>
        <dbReference type="SAM" id="Phobius"/>
    </source>
</evidence>
<protein>
    <submittedName>
        <fullName evidence="9">Fe-S-cluster-containing dehydrogenase component</fullName>
    </submittedName>
</protein>
<keyword evidence="10" id="KW-1185">Reference proteome</keyword>
<feature type="domain" description="4Fe-4S ferredoxin-type" evidence="8">
    <location>
        <begin position="32"/>
        <end position="62"/>
    </location>
</feature>
<feature type="transmembrane region" description="Helical" evidence="7">
    <location>
        <begin position="287"/>
        <end position="307"/>
    </location>
</feature>
<reference evidence="9 10" key="1">
    <citation type="submission" date="2020-03" db="EMBL/GenBank/DDBJ databases">
        <title>Genomic Encyclopedia of Type Strains, Phase IV (KMG-IV): sequencing the most valuable type-strain genomes for metagenomic binning, comparative biology and taxonomic classification.</title>
        <authorList>
            <person name="Goeker M."/>
        </authorList>
    </citation>
    <scope>NUCLEOTIDE SEQUENCE [LARGE SCALE GENOMIC DNA]</scope>
    <source>
        <strain evidence="9 10">DSM 24233</strain>
    </source>
</reference>
<dbReference type="GO" id="GO:0046872">
    <property type="term" value="F:metal ion binding"/>
    <property type="evidence" value="ECO:0007669"/>
    <property type="project" value="UniProtKB-KW"/>
</dbReference>
<organism evidence="9 10">
    <name type="scientific">Desulfobaculum xiamenense</name>
    <dbReference type="NCBI Taxonomy" id="995050"/>
    <lineage>
        <taxon>Bacteria</taxon>
        <taxon>Pseudomonadati</taxon>
        <taxon>Thermodesulfobacteriota</taxon>
        <taxon>Desulfovibrionia</taxon>
        <taxon>Desulfovibrionales</taxon>
        <taxon>Desulfovibrionaceae</taxon>
        <taxon>Desulfobaculum</taxon>
    </lineage>
</organism>
<dbReference type="GO" id="GO:0030313">
    <property type="term" value="C:cell envelope"/>
    <property type="evidence" value="ECO:0007669"/>
    <property type="project" value="UniProtKB-SubCell"/>
</dbReference>
<keyword evidence="3" id="KW-0479">Metal-binding</keyword>
<comment type="subcellular location">
    <subcellularLocation>
        <location evidence="1">Cell envelope</location>
    </subcellularLocation>
</comment>
<keyword evidence="7" id="KW-1133">Transmembrane helix</keyword>
<dbReference type="PROSITE" id="PS51379">
    <property type="entry name" value="4FE4S_FER_2"/>
    <property type="match status" value="3"/>
</dbReference>
<dbReference type="AlphaFoldDB" id="A0A846QQE9"/>
<dbReference type="Proteomes" id="UP000580856">
    <property type="component" value="Unassembled WGS sequence"/>
</dbReference>
<evidence type="ECO:0000259" key="8">
    <source>
        <dbReference type="PROSITE" id="PS51379"/>
    </source>
</evidence>
<evidence type="ECO:0000313" key="10">
    <source>
        <dbReference type="Proteomes" id="UP000580856"/>
    </source>
</evidence>
<dbReference type="Pfam" id="PF00037">
    <property type="entry name" value="Fer4"/>
    <property type="match status" value="1"/>
</dbReference>
<dbReference type="PANTHER" id="PTHR43545:SF4">
    <property type="entry name" value="IRON-SULFUR PROTEIN"/>
    <property type="match status" value="1"/>
</dbReference>